<evidence type="ECO:0000256" key="7">
    <source>
        <dbReference type="ARBA" id="ARBA00022692"/>
    </source>
</evidence>
<evidence type="ECO:0000256" key="13">
    <source>
        <dbReference type="ARBA" id="ARBA00031434"/>
    </source>
</evidence>
<evidence type="ECO:0000313" key="20">
    <source>
        <dbReference type="Proteomes" id="UP000422736"/>
    </source>
</evidence>
<dbReference type="InterPro" id="IPR026051">
    <property type="entry name" value="ALG1-like"/>
</dbReference>
<dbReference type="EC" id="2.4.1.142" evidence="3"/>
<evidence type="ECO:0000256" key="17">
    <source>
        <dbReference type="SAM" id="Phobius"/>
    </source>
</evidence>
<dbReference type="Pfam" id="PF00534">
    <property type="entry name" value="Glycos_transf_1"/>
    <property type="match status" value="1"/>
</dbReference>
<keyword evidence="10 17" id="KW-0472">Membrane</keyword>
<reference evidence="19 20" key="1">
    <citation type="submission" date="2016-03" db="EMBL/GenBank/DDBJ databases">
        <title>How can Kluyveromyces marxianus grow so fast - potential evolutionary course in Saccharomyces Complex revealed by comparative genomics.</title>
        <authorList>
            <person name="Mo W."/>
            <person name="Lu W."/>
            <person name="Yang X."/>
            <person name="Qi J."/>
            <person name="Lv H."/>
        </authorList>
    </citation>
    <scope>NUCLEOTIDE SEQUENCE [LARGE SCALE GENOMIC DNA]</scope>
    <source>
        <strain evidence="19 20">FIM1</strain>
    </source>
</reference>
<comment type="function">
    <text evidence="11">Participates in the formation of the lipid-linked precursor oligosaccharide for N-glycosylation. Involved in assembling the dolichol-pyrophosphate-GlcNAc(2)-Man(5) intermediate on the cytoplasmic surface of the ER.</text>
</comment>
<evidence type="ECO:0000256" key="5">
    <source>
        <dbReference type="ARBA" id="ARBA00022676"/>
    </source>
</evidence>
<dbReference type="Gene3D" id="3.40.50.2000">
    <property type="entry name" value="Glycogen Phosphorylase B"/>
    <property type="match status" value="1"/>
</dbReference>
<evidence type="ECO:0000256" key="16">
    <source>
        <dbReference type="ARBA" id="ARBA00045071"/>
    </source>
</evidence>
<comment type="subcellular location">
    <subcellularLocation>
        <location evidence="1">Endoplasmic reticulum membrane</location>
        <topology evidence="1">Single-pass membrane protein</topology>
    </subcellularLocation>
</comment>
<dbReference type="InterPro" id="IPR001296">
    <property type="entry name" value="Glyco_trans_1"/>
</dbReference>
<evidence type="ECO:0000313" key="19">
    <source>
        <dbReference type="EMBL" id="QGN17868.1"/>
    </source>
</evidence>
<protein>
    <recommendedName>
        <fullName evidence="4">Chitobiosyldiphosphodolichol beta-mannosyltransferase</fullName>
        <ecNumber evidence="3">2.4.1.142</ecNumber>
    </recommendedName>
    <alternativeName>
        <fullName evidence="12">Asparagine-linked glycosylation protein 1</fullName>
    </alternativeName>
    <alternativeName>
        <fullName evidence="14">Beta-1,4-mannosyltransferase</fullName>
    </alternativeName>
    <alternativeName>
        <fullName evidence="15">GDP-Man:GlcNAc2-PP-dolichol mannosyltransferase</fullName>
    </alternativeName>
    <alternativeName>
        <fullName evidence="13">GDP-mannose-dolichol diphosphochitobiose mannosyltransferase</fullName>
    </alternativeName>
</protein>
<evidence type="ECO:0000256" key="6">
    <source>
        <dbReference type="ARBA" id="ARBA00022679"/>
    </source>
</evidence>
<dbReference type="EMBL" id="CP015060">
    <property type="protein sequence ID" value="QGN17868.1"/>
    <property type="molecule type" value="Genomic_DNA"/>
</dbReference>
<keyword evidence="7 17" id="KW-0812">Transmembrane</keyword>
<proteinExistence type="predicted"/>
<evidence type="ECO:0000256" key="12">
    <source>
        <dbReference type="ARBA" id="ARBA00030745"/>
    </source>
</evidence>
<accession>A0ABX6F033</accession>
<evidence type="ECO:0000256" key="1">
    <source>
        <dbReference type="ARBA" id="ARBA00004389"/>
    </source>
</evidence>
<keyword evidence="20" id="KW-1185">Reference proteome</keyword>
<evidence type="ECO:0000256" key="2">
    <source>
        <dbReference type="ARBA" id="ARBA00004922"/>
    </source>
</evidence>
<keyword evidence="8" id="KW-0256">Endoplasmic reticulum</keyword>
<evidence type="ECO:0000256" key="4">
    <source>
        <dbReference type="ARBA" id="ARBA00015841"/>
    </source>
</evidence>
<dbReference type="SUPFAM" id="SSF53756">
    <property type="entry name" value="UDP-Glycosyltransferase/glycogen phosphorylase"/>
    <property type="match status" value="1"/>
</dbReference>
<dbReference type="Proteomes" id="UP000422736">
    <property type="component" value="Chromosome 8"/>
</dbReference>
<organism evidence="19 20">
    <name type="scientific">Kluyveromyces marxianus</name>
    <name type="common">Yeast</name>
    <name type="synonym">Candida kefyr</name>
    <dbReference type="NCBI Taxonomy" id="4911"/>
    <lineage>
        <taxon>Eukaryota</taxon>
        <taxon>Fungi</taxon>
        <taxon>Dikarya</taxon>
        <taxon>Ascomycota</taxon>
        <taxon>Saccharomycotina</taxon>
        <taxon>Saccharomycetes</taxon>
        <taxon>Saccharomycetales</taxon>
        <taxon>Saccharomycetaceae</taxon>
        <taxon>Kluyveromyces</taxon>
    </lineage>
</organism>
<evidence type="ECO:0000256" key="3">
    <source>
        <dbReference type="ARBA" id="ARBA00012611"/>
    </source>
</evidence>
<dbReference type="PANTHER" id="PTHR13036:SF0">
    <property type="entry name" value="CHITOBIOSYLDIPHOSPHODOLICHOL BETA-MANNOSYLTRANSFERASE"/>
    <property type="match status" value="1"/>
</dbReference>
<keyword evidence="9 17" id="KW-1133">Transmembrane helix</keyword>
<feature type="transmembrane region" description="Helical" evidence="17">
    <location>
        <begin position="77"/>
        <end position="101"/>
    </location>
</feature>
<evidence type="ECO:0000256" key="10">
    <source>
        <dbReference type="ARBA" id="ARBA00023136"/>
    </source>
</evidence>
<gene>
    <name evidence="19" type="primary">ALG1</name>
    <name evidence="19" type="ORF">FIM1_5077</name>
</gene>
<evidence type="ECO:0000256" key="11">
    <source>
        <dbReference type="ARBA" id="ARBA00024899"/>
    </source>
</evidence>
<comment type="pathway">
    <text evidence="2">Protein modification; protein glycosylation.</text>
</comment>
<evidence type="ECO:0000259" key="18">
    <source>
        <dbReference type="Pfam" id="PF00534"/>
    </source>
</evidence>
<dbReference type="PANTHER" id="PTHR13036">
    <property type="entry name" value="BETA1,4 MANNOSYLTRANSFERASE"/>
    <property type="match status" value="1"/>
</dbReference>
<keyword evidence="5" id="KW-0328">Glycosyltransferase</keyword>
<name>A0ABX6F033_KLUMA</name>
<comment type="catalytic activity">
    <reaction evidence="16">
        <text>an N,N'-diacetylchitobiosyl-diphospho-di-trans,poly-cis-dolichol + GDP-alpha-D-mannose = a beta-D-Man-(1-&gt;4)-beta-D-GlcNAc-(1-&gt;4)-alpha-D-GlcNAc-diphospho-di-trans,poly-cis-dolichol + GDP + H(+)</text>
        <dbReference type="Rhea" id="RHEA:13865"/>
        <dbReference type="Rhea" id="RHEA-COMP:19510"/>
        <dbReference type="Rhea" id="RHEA-COMP:19511"/>
        <dbReference type="ChEBI" id="CHEBI:15378"/>
        <dbReference type="ChEBI" id="CHEBI:57269"/>
        <dbReference type="ChEBI" id="CHEBI:57527"/>
        <dbReference type="ChEBI" id="CHEBI:58189"/>
        <dbReference type="ChEBI" id="CHEBI:58472"/>
        <dbReference type="EC" id="2.4.1.142"/>
    </reaction>
    <physiologicalReaction direction="left-to-right" evidence="16">
        <dbReference type="Rhea" id="RHEA:13866"/>
    </physiologicalReaction>
</comment>
<feature type="domain" description="Glycosyl transferase family 1" evidence="18">
    <location>
        <begin position="327"/>
        <end position="492"/>
    </location>
</feature>
<keyword evidence="6" id="KW-0808">Transferase</keyword>
<sequence>MIRSEKIKKKKKKKKKKTLQAVPVKYNAQTNTGSSTGTTAKCTLYWQVWQVWQVSVSYGSSIGADMSWLYFESVPRWVWWLLAVYVATPFVVYVVQPYLFYAGKSTKKRIMILVLGDLGHSPRILYHARSFSEAGFQVELCGYVDSDIPKDILAEDAIELHALKKCSTFRGGLIGKALVQGVQLCLMFWEMRGVDYILLQNPPTIPVLPIAVVVKTFTRAKLIIDWHNLGYSILQMKFNGNFWHPLCVVAYVIERVFSRFANYHLTVTAAMRTYLISKFGINASKIAVLYDRPGSQFRPLKDGDGVEARAELLREPFIEKLVPPEFDPAKDKIFVTSTSFTPDEDISVLIGALKIYENSYRKFDHTLPRILCFITGKGPMKDKIVKQVEDYKWDRVHIEFVWLSSEDYPKLLRLCDYGVSLHTSSSGLDLPMKILDMFGSGLPVICMNYPVLDELVQQNVNGLKFADRRELHEALIFAVKDEKVQKQIKEGALQESKSRWEQSWESALSQLKIIHK</sequence>
<evidence type="ECO:0000256" key="9">
    <source>
        <dbReference type="ARBA" id="ARBA00022989"/>
    </source>
</evidence>
<evidence type="ECO:0000256" key="14">
    <source>
        <dbReference type="ARBA" id="ARBA00031566"/>
    </source>
</evidence>
<evidence type="ECO:0000256" key="15">
    <source>
        <dbReference type="ARBA" id="ARBA00033088"/>
    </source>
</evidence>
<evidence type="ECO:0000256" key="8">
    <source>
        <dbReference type="ARBA" id="ARBA00022824"/>
    </source>
</evidence>